<protein>
    <submittedName>
        <fullName evidence="2">Uncharacterized protein</fullName>
    </submittedName>
</protein>
<feature type="region of interest" description="Disordered" evidence="1">
    <location>
        <begin position="51"/>
        <end position="106"/>
    </location>
</feature>
<keyword evidence="3" id="KW-1185">Reference proteome</keyword>
<dbReference type="AlphaFoldDB" id="I1PM34"/>
<dbReference type="Gramene" id="ORGLA04G0125300.1">
    <property type="protein sequence ID" value="ORGLA04G0125300.1"/>
    <property type="gene ID" value="ORGLA04G0125300"/>
</dbReference>
<dbReference type="Proteomes" id="UP000007306">
    <property type="component" value="Chromosome 4"/>
</dbReference>
<organism evidence="2 3">
    <name type="scientific">Oryza glaberrima</name>
    <name type="common">African rice</name>
    <dbReference type="NCBI Taxonomy" id="4538"/>
    <lineage>
        <taxon>Eukaryota</taxon>
        <taxon>Viridiplantae</taxon>
        <taxon>Streptophyta</taxon>
        <taxon>Embryophyta</taxon>
        <taxon>Tracheophyta</taxon>
        <taxon>Spermatophyta</taxon>
        <taxon>Magnoliopsida</taxon>
        <taxon>Liliopsida</taxon>
        <taxon>Poales</taxon>
        <taxon>Poaceae</taxon>
        <taxon>BOP clade</taxon>
        <taxon>Oryzoideae</taxon>
        <taxon>Oryzeae</taxon>
        <taxon>Oryzinae</taxon>
        <taxon>Oryza</taxon>
    </lineage>
</organism>
<evidence type="ECO:0000313" key="3">
    <source>
        <dbReference type="Proteomes" id="UP000007306"/>
    </source>
</evidence>
<reference evidence="2" key="1">
    <citation type="submission" date="2015-06" db="UniProtKB">
        <authorList>
            <consortium name="EnsemblPlants"/>
        </authorList>
    </citation>
    <scope>IDENTIFICATION</scope>
</reference>
<evidence type="ECO:0000256" key="1">
    <source>
        <dbReference type="SAM" id="MobiDB-lite"/>
    </source>
</evidence>
<name>I1PM34_ORYGL</name>
<reference evidence="2 3" key="2">
    <citation type="submission" date="2018-04" db="EMBL/GenBank/DDBJ databases">
        <title>OglaRS2 (Oryza glaberrima Reference Sequence Version 2).</title>
        <authorList>
            <person name="Zhang J."/>
            <person name="Kudrna D."/>
            <person name="Lee S."/>
            <person name="Talag J."/>
            <person name="Rajasekar S."/>
            <person name="Wing R.A."/>
        </authorList>
    </citation>
    <scope>NUCLEOTIDE SEQUENCE [LARGE SCALE GENOMIC DNA]</scope>
    <source>
        <strain evidence="2 3">cv. IRGC 96717</strain>
    </source>
</reference>
<dbReference type="HOGENOM" id="CLU_2227390_0_0_1"/>
<feature type="compositionally biased region" description="Pro residues" evidence="1">
    <location>
        <begin position="77"/>
        <end position="88"/>
    </location>
</feature>
<dbReference type="EnsemblPlants" id="ORGLA04G0125300.1">
    <property type="protein sequence ID" value="ORGLA04G0125300.1"/>
    <property type="gene ID" value="ORGLA04G0125300"/>
</dbReference>
<sequence>MENSKPTDRDVFGRDTIFLAGFSVLSKQITFLGGFAGSFVQRGVVDPVDKLTQRGGTHIQHRRSRLRAPTTRRPPRPSRPPPLRPPGAPRRRDPPRPILPQHLLRR</sequence>
<accession>I1PM34</accession>
<proteinExistence type="predicted"/>
<evidence type="ECO:0000313" key="2">
    <source>
        <dbReference type="EnsemblPlants" id="ORGLA04G0125300.1"/>
    </source>
</evidence>